<evidence type="ECO:0000256" key="3">
    <source>
        <dbReference type="ARBA" id="ARBA00022723"/>
    </source>
</evidence>
<comment type="similarity">
    <text evidence="14">Belongs to the ABC transporter superfamily. UvrA family.</text>
</comment>
<dbReference type="Gene3D" id="3.30.190.20">
    <property type="match status" value="1"/>
</dbReference>
<keyword evidence="4" id="KW-0677">Repeat</keyword>
<dbReference type="CDD" id="cd03271">
    <property type="entry name" value="ABC_UvrA_II"/>
    <property type="match status" value="1"/>
</dbReference>
<dbReference type="PROSITE" id="PS50893">
    <property type="entry name" value="ABC_TRANSPORTER_2"/>
    <property type="match status" value="1"/>
</dbReference>
<dbReference type="InterPro" id="IPR027417">
    <property type="entry name" value="P-loop_NTPase"/>
</dbReference>
<dbReference type="Proteomes" id="UP000228626">
    <property type="component" value="Unassembled WGS sequence"/>
</dbReference>
<comment type="caution">
    <text evidence="18">The sequence shown here is derived from an EMBL/GenBank/DDBJ whole genome shotgun (WGS) entry which is preliminary data.</text>
</comment>
<dbReference type="PANTHER" id="PTHR43152">
    <property type="entry name" value="UVRABC SYSTEM PROTEIN A"/>
    <property type="match status" value="1"/>
</dbReference>
<dbReference type="GO" id="GO:0005524">
    <property type="term" value="F:ATP binding"/>
    <property type="evidence" value="ECO:0007669"/>
    <property type="project" value="UniProtKB-KW"/>
</dbReference>
<accession>A0A2H0V508</accession>
<evidence type="ECO:0000256" key="4">
    <source>
        <dbReference type="ARBA" id="ARBA00022737"/>
    </source>
</evidence>
<dbReference type="GO" id="GO:0004518">
    <property type="term" value="F:nuclease activity"/>
    <property type="evidence" value="ECO:0007669"/>
    <property type="project" value="UniProtKB-KW"/>
</dbReference>
<dbReference type="Gene3D" id="1.20.1580.10">
    <property type="entry name" value="ABC transporter ATPase like domain"/>
    <property type="match status" value="4"/>
</dbReference>
<evidence type="ECO:0000256" key="10">
    <source>
        <dbReference type="ARBA" id="ARBA00022840"/>
    </source>
</evidence>
<evidence type="ECO:0000256" key="9">
    <source>
        <dbReference type="ARBA" id="ARBA00022833"/>
    </source>
</evidence>
<protein>
    <recommendedName>
        <fullName evidence="15">UvrABC system protein A</fullName>
    </recommendedName>
    <alternativeName>
        <fullName evidence="16">Excinuclease ABC subunit A</fullName>
    </alternativeName>
</protein>
<dbReference type="Gene3D" id="3.40.50.300">
    <property type="entry name" value="P-loop containing nucleotide triphosphate hydrolases"/>
    <property type="match status" value="3"/>
</dbReference>
<name>A0A2H0V508_9BACT</name>
<reference evidence="19" key="1">
    <citation type="submission" date="2017-09" db="EMBL/GenBank/DDBJ databases">
        <title>Depth-based differentiation of microbial function through sediment-hosted aquifers and enrichment of novel symbionts in the deep terrestrial subsurface.</title>
        <authorList>
            <person name="Probst A.J."/>
            <person name="Ladd B."/>
            <person name="Jarett J.K."/>
            <person name="Geller-Mcgrath D.E."/>
            <person name="Sieber C.M.K."/>
            <person name="Emerson J.B."/>
            <person name="Anantharaman K."/>
            <person name="Thomas B.C."/>
            <person name="Malmstrom R."/>
            <person name="Stieglmeier M."/>
            <person name="Klingl A."/>
            <person name="Woyke T."/>
            <person name="Ryan C.M."/>
            <person name="Banfield J.F."/>
        </authorList>
    </citation>
    <scope>NUCLEOTIDE SEQUENCE [LARGE SCALE GENOMIC DNA]</scope>
</reference>
<keyword evidence="10" id="KW-0067">ATP-binding</keyword>
<evidence type="ECO:0000256" key="15">
    <source>
        <dbReference type="ARBA" id="ARBA00039316"/>
    </source>
</evidence>
<gene>
    <name evidence="18" type="ORF">COT99_00750</name>
</gene>
<evidence type="ECO:0000256" key="6">
    <source>
        <dbReference type="ARBA" id="ARBA00022763"/>
    </source>
</evidence>
<evidence type="ECO:0000259" key="17">
    <source>
        <dbReference type="PROSITE" id="PS50893"/>
    </source>
</evidence>
<sequence length="924" mass="102038">MPKFISIKGARTNNLKNIDVEIPHHKFVVITGLSGSGKSSLAFDTVYAEGQRRYMESLSSYAKQYVDLMDKPDVDSIAGLTPTIAIDQKANNCNPRSTIGTAAEIYDLLRLLFARAGTPYCPDTNQPMAKQTIENIIKEIAKIKQIITIFAPLYQRQVIDDKKILQRLSKAGFSRLRLDGVVLNSPAEGKIEDRPQVLEIIIARNNFSDDKLALQKCVKKALDLSNGLITVEAGGEEKTYSTIWTCLASGRSLPDLEPKHFSFNSPQGACPACRGLGSNLHIDPSSLFNKKLSISEGAIRPWPKSNGQYGQYLKNLNETAKKYKFSIDTPIKELNEKQLEVILYGGQKFKGIVPILEERWRETDSISIKQSIEQYMRTDTCPKCQGQRLRPEYLAVKILDKNIADITGLTIESAVPAIEELLNKLTNSKKRIAEQILKEILSRLKALSQAGLHYLTINRPMNTLSGGEAQRVKLATQLSSNLVNITYILDEPSVGLHQKDISKLIGTLKILRDLENTVIVVEHDATTMLAADYIIDIGPGAGNRGGLIVAAGAPEQIKKDVKSLTGQYLSNKKKIARPLNCRKGNGGNLKIIGACQNNLKNITVEFPLGKFIALTGVSGSGKSTLMTDILSRALNKKYYRAKEEPGRHQAIEGLEHIDKVITIDQSPIGRTPRSNPATYTAAFNYIRDLFAELPESKIRNLTPSHFSFNMVGGRCEVCSGDGYNKIDMQFLSDVYVKCKACDGRRYQKDILDIYYREKNIADILDMTVAEAIGFFSAAAINGAAVSHDSILQKLNTLNEVGLGYIKLGQSATTLSGGEAQRVKLATELSRRDTGRTLYILDEPTTGLHFDDIKRLLDILHKLADKGNTVLIIEHNLDVIKSVDHIIDLGPEGGDQGGYIVAQGTPEEVARVKESYTGKYLKEVL</sequence>
<dbReference type="Pfam" id="PF17755">
    <property type="entry name" value="UvrA_DNA-bind"/>
    <property type="match status" value="1"/>
</dbReference>
<dbReference type="InterPro" id="IPR003593">
    <property type="entry name" value="AAA+_ATPase"/>
</dbReference>
<dbReference type="GO" id="GO:0008270">
    <property type="term" value="F:zinc ion binding"/>
    <property type="evidence" value="ECO:0007669"/>
    <property type="project" value="UniProtKB-KW"/>
</dbReference>
<dbReference type="NCBIfam" id="TIGR00630">
    <property type="entry name" value="uvra"/>
    <property type="match status" value="1"/>
</dbReference>
<dbReference type="Gene3D" id="1.10.8.280">
    <property type="entry name" value="ABC transporter ATPase domain-like"/>
    <property type="match status" value="2"/>
</dbReference>
<keyword evidence="13" id="KW-0234">DNA repair</keyword>
<dbReference type="Pfam" id="PF17760">
    <property type="entry name" value="UvrA_inter"/>
    <property type="match status" value="1"/>
</dbReference>
<keyword evidence="11" id="KW-0267">Excision nuclease</keyword>
<dbReference type="GO" id="GO:0009380">
    <property type="term" value="C:excinuclease repair complex"/>
    <property type="evidence" value="ECO:0007669"/>
    <property type="project" value="InterPro"/>
</dbReference>
<dbReference type="PROSITE" id="PS00211">
    <property type="entry name" value="ABC_TRANSPORTER_1"/>
    <property type="match status" value="2"/>
</dbReference>
<dbReference type="InterPro" id="IPR041102">
    <property type="entry name" value="UvrA_inter"/>
</dbReference>
<evidence type="ECO:0000256" key="8">
    <source>
        <dbReference type="ARBA" id="ARBA00022771"/>
    </source>
</evidence>
<feature type="domain" description="ABC transporter" evidence="17">
    <location>
        <begin position="576"/>
        <end position="921"/>
    </location>
</feature>
<dbReference type="SUPFAM" id="SSF52540">
    <property type="entry name" value="P-loop containing nucleoside triphosphate hydrolases"/>
    <property type="match status" value="2"/>
</dbReference>
<dbReference type="GO" id="GO:0003677">
    <property type="term" value="F:DNA binding"/>
    <property type="evidence" value="ECO:0007669"/>
    <property type="project" value="UniProtKB-KW"/>
</dbReference>
<keyword evidence="5" id="KW-0547">Nucleotide-binding</keyword>
<evidence type="ECO:0000256" key="5">
    <source>
        <dbReference type="ARBA" id="ARBA00022741"/>
    </source>
</evidence>
<dbReference type="GO" id="GO:0006289">
    <property type="term" value="P:nucleotide-excision repair"/>
    <property type="evidence" value="ECO:0007669"/>
    <property type="project" value="InterPro"/>
</dbReference>
<dbReference type="InterPro" id="IPR004602">
    <property type="entry name" value="UvrA"/>
</dbReference>
<keyword evidence="12" id="KW-0238">DNA-binding</keyword>
<dbReference type="InterPro" id="IPR003439">
    <property type="entry name" value="ABC_transporter-like_ATP-bd"/>
</dbReference>
<evidence type="ECO:0000256" key="13">
    <source>
        <dbReference type="ARBA" id="ARBA00023204"/>
    </source>
</evidence>
<evidence type="ECO:0000256" key="1">
    <source>
        <dbReference type="ARBA" id="ARBA00004496"/>
    </source>
</evidence>
<keyword evidence="8" id="KW-0863">Zinc-finger</keyword>
<organism evidence="18 19">
    <name type="scientific">Candidatus Falkowbacteria bacterium CG10_big_fil_rev_8_21_14_0_10_43_10</name>
    <dbReference type="NCBI Taxonomy" id="1974567"/>
    <lineage>
        <taxon>Bacteria</taxon>
        <taxon>Candidatus Falkowiibacteriota</taxon>
    </lineage>
</organism>
<evidence type="ECO:0000256" key="2">
    <source>
        <dbReference type="ARBA" id="ARBA00022490"/>
    </source>
</evidence>
<dbReference type="SMART" id="SM00382">
    <property type="entry name" value="AAA"/>
    <property type="match status" value="1"/>
</dbReference>
<keyword evidence="9" id="KW-0862">Zinc</keyword>
<dbReference type="PANTHER" id="PTHR43152:SF1">
    <property type="entry name" value="UVRA PROTEIN"/>
    <property type="match status" value="1"/>
</dbReference>
<evidence type="ECO:0000256" key="7">
    <source>
        <dbReference type="ARBA" id="ARBA00022769"/>
    </source>
</evidence>
<evidence type="ECO:0000256" key="14">
    <source>
        <dbReference type="ARBA" id="ARBA00038000"/>
    </source>
</evidence>
<keyword evidence="7" id="KW-0228">DNA excision</keyword>
<evidence type="ECO:0000256" key="11">
    <source>
        <dbReference type="ARBA" id="ARBA00022881"/>
    </source>
</evidence>
<evidence type="ECO:0000256" key="16">
    <source>
        <dbReference type="ARBA" id="ARBA00042156"/>
    </source>
</evidence>
<evidence type="ECO:0000313" key="19">
    <source>
        <dbReference type="Proteomes" id="UP000228626"/>
    </source>
</evidence>
<keyword evidence="3" id="KW-0479">Metal-binding</keyword>
<dbReference type="InterPro" id="IPR017871">
    <property type="entry name" value="ABC_transporter-like_CS"/>
</dbReference>
<evidence type="ECO:0000256" key="12">
    <source>
        <dbReference type="ARBA" id="ARBA00023125"/>
    </source>
</evidence>
<proteinExistence type="inferred from homology"/>
<dbReference type="InterPro" id="IPR041552">
    <property type="entry name" value="UvrA_DNA-bd"/>
</dbReference>
<evidence type="ECO:0000313" key="18">
    <source>
        <dbReference type="EMBL" id="PIR93430.1"/>
    </source>
</evidence>
<dbReference type="GO" id="GO:0005737">
    <property type="term" value="C:cytoplasm"/>
    <property type="evidence" value="ECO:0007669"/>
    <property type="project" value="UniProtKB-SubCell"/>
</dbReference>
<dbReference type="EMBL" id="PFAR01000011">
    <property type="protein sequence ID" value="PIR93430.1"/>
    <property type="molecule type" value="Genomic_DNA"/>
</dbReference>
<dbReference type="AlphaFoldDB" id="A0A2H0V508"/>
<keyword evidence="2" id="KW-0963">Cytoplasm</keyword>
<dbReference type="GO" id="GO:0016887">
    <property type="term" value="F:ATP hydrolysis activity"/>
    <property type="evidence" value="ECO:0007669"/>
    <property type="project" value="InterPro"/>
</dbReference>
<dbReference type="NCBIfam" id="NF001503">
    <property type="entry name" value="PRK00349.1"/>
    <property type="match status" value="1"/>
</dbReference>
<keyword evidence="6" id="KW-0227">DNA damage</keyword>
<comment type="subcellular location">
    <subcellularLocation>
        <location evidence="1">Cytoplasm</location>
    </subcellularLocation>
</comment>